<dbReference type="SUPFAM" id="SSF50978">
    <property type="entry name" value="WD40 repeat-like"/>
    <property type="match status" value="2"/>
</dbReference>
<feature type="domain" description="DUF1899" evidence="11">
    <location>
        <begin position="500"/>
        <end position="565"/>
    </location>
</feature>
<name>A0A7M5V2C5_9CNID</name>
<feature type="region of interest" description="Disordered" evidence="10">
    <location>
        <begin position="389"/>
        <end position="465"/>
    </location>
</feature>
<feature type="repeat" description="WD" evidence="8">
    <location>
        <begin position="667"/>
        <end position="699"/>
    </location>
</feature>
<dbReference type="FunFam" id="2.130.10.10:FF:000076">
    <property type="entry name" value="Coronin"/>
    <property type="match status" value="1"/>
</dbReference>
<protein>
    <recommendedName>
        <fullName evidence="9">Coronin</fullName>
    </recommendedName>
</protein>
<dbReference type="Pfam" id="PF08953">
    <property type="entry name" value="DUF1899"/>
    <property type="match status" value="2"/>
</dbReference>
<keyword evidence="6" id="KW-0009">Actin-binding</keyword>
<dbReference type="GO" id="GO:0030036">
    <property type="term" value="P:actin cytoskeleton organization"/>
    <property type="evidence" value="ECO:0007669"/>
    <property type="project" value="UniProtKB-ARBA"/>
</dbReference>
<dbReference type="Pfam" id="PF00400">
    <property type="entry name" value="WD40"/>
    <property type="match status" value="3"/>
</dbReference>
<dbReference type="GO" id="GO:0003779">
    <property type="term" value="F:actin binding"/>
    <property type="evidence" value="ECO:0007669"/>
    <property type="project" value="UniProtKB-KW"/>
</dbReference>
<comment type="subcellular location">
    <subcellularLocation>
        <location evidence="1">Cytoplasm</location>
    </subcellularLocation>
</comment>
<dbReference type="EnsemblMetazoa" id="CLYHEMT006376.3">
    <property type="protein sequence ID" value="CLYHEMP006376.3"/>
    <property type="gene ID" value="CLYHEMG006376"/>
</dbReference>
<keyword evidence="5 9" id="KW-0677">Repeat</keyword>
<feature type="compositionally biased region" description="Polar residues" evidence="10">
    <location>
        <begin position="389"/>
        <end position="400"/>
    </location>
</feature>
<dbReference type="AlphaFoldDB" id="A0A7M5V2C5"/>
<feature type="region of interest" description="Disordered" evidence="10">
    <location>
        <begin position="898"/>
        <end position="921"/>
    </location>
</feature>
<accession>A0A7M5V2C5</accession>
<evidence type="ECO:0000256" key="6">
    <source>
        <dbReference type="ARBA" id="ARBA00023203"/>
    </source>
</evidence>
<dbReference type="InterPro" id="IPR036322">
    <property type="entry name" value="WD40_repeat_dom_sf"/>
</dbReference>
<feature type="repeat" description="WD" evidence="8">
    <location>
        <begin position="624"/>
        <end position="666"/>
    </location>
</feature>
<dbReference type="PANTHER" id="PTHR10856">
    <property type="entry name" value="CORONIN"/>
    <property type="match status" value="1"/>
</dbReference>
<dbReference type="Gene3D" id="2.130.10.10">
    <property type="entry name" value="YVTN repeat-like/Quinoprotein amine dehydrogenase"/>
    <property type="match status" value="2"/>
</dbReference>
<evidence type="ECO:0000313" key="12">
    <source>
        <dbReference type="EnsemblMetazoa" id="CLYHEMP006376.1"/>
    </source>
</evidence>
<dbReference type="GO" id="GO:0005737">
    <property type="term" value="C:cytoplasm"/>
    <property type="evidence" value="ECO:0007669"/>
    <property type="project" value="UniProtKB-SubCell"/>
</dbReference>
<keyword evidence="4 8" id="KW-0853">WD repeat</keyword>
<dbReference type="InterPro" id="IPR015048">
    <property type="entry name" value="DUF1899"/>
</dbReference>
<dbReference type="PRINTS" id="PR00320">
    <property type="entry name" value="GPROTEINBRPT"/>
</dbReference>
<keyword evidence="3" id="KW-0963">Cytoplasm</keyword>
<dbReference type="RefSeq" id="XP_066920889.1">
    <property type="nucleotide sequence ID" value="XM_067064788.1"/>
</dbReference>
<feature type="compositionally biased region" description="Polar residues" evidence="10">
    <location>
        <begin position="446"/>
        <end position="456"/>
    </location>
</feature>
<evidence type="ECO:0000256" key="4">
    <source>
        <dbReference type="ARBA" id="ARBA00022574"/>
    </source>
</evidence>
<evidence type="ECO:0000256" key="9">
    <source>
        <dbReference type="RuleBase" id="RU280818"/>
    </source>
</evidence>
<evidence type="ECO:0000259" key="11">
    <source>
        <dbReference type="SMART" id="SM01166"/>
    </source>
</evidence>
<evidence type="ECO:0000256" key="3">
    <source>
        <dbReference type="ARBA" id="ARBA00022490"/>
    </source>
</evidence>
<organism evidence="12 13">
    <name type="scientific">Clytia hemisphaerica</name>
    <dbReference type="NCBI Taxonomy" id="252671"/>
    <lineage>
        <taxon>Eukaryota</taxon>
        <taxon>Metazoa</taxon>
        <taxon>Cnidaria</taxon>
        <taxon>Hydrozoa</taxon>
        <taxon>Hydroidolina</taxon>
        <taxon>Leptothecata</taxon>
        <taxon>Obeliida</taxon>
        <taxon>Clytiidae</taxon>
        <taxon>Clytia</taxon>
    </lineage>
</organism>
<dbReference type="Pfam" id="PF16300">
    <property type="entry name" value="WD40_4"/>
    <property type="match status" value="2"/>
</dbReference>
<evidence type="ECO:0000256" key="8">
    <source>
        <dbReference type="PROSITE-ProRule" id="PRU00221"/>
    </source>
</evidence>
<feature type="repeat" description="WD" evidence="8">
    <location>
        <begin position="77"/>
        <end position="111"/>
    </location>
</feature>
<dbReference type="SMART" id="SM00320">
    <property type="entry name" value="WD40"/>
    <property type="match status" value="6"/>
</dbReference>
<feature type="domain" description="DUF1899" evidence="11">
    <location>
        <begin position="4"/>
        <end position="68"/>
    </location>
</feature>
<proteinExistence type="inferred from homology"/>
<evidence type="ECO:0000256" key="2">
    <source>
        <dbReference type="ARBA" id="ARBA00009482"/>
    </source>
</evidence>
<sequence length="957" mass="106372">MAYRFKVSKYKNANAQMPKKEQCISEIPIGRIMSSCGNFVTCSAKHIAFNIESGGGGCAGVLPLNYAGRRNTKVPTIFAHGEFLNDMCFSPYDDDLLVTCSYDGNVKLWDIPDDLEDIHDQPLSVITPDETTKKLEMINFHPLADEVLACSAFDAIHFLDLNSGETQTCVENGTQSLFQSMSWRWDGKVMVASSKDCINRIIDPRAGNVTSSFPGTQGNKDSRLVWLGNTDYILGSGFDKMRNRMVVIYDIRNPSSFVDDHEATSGSGVLMPFHDIDTNMVFLAGKGDQNIQLYEFDNAKLQFFSTASLQQQTFGMGLAPKRSLNVMQGEVNKVYQLSKNTITPIPYIVPRKSYRDFHADLFPDTVYSGRASMDAVEWFGGQSKEGITMSLNPQSSSKKVISSGLKTRKLSVRTDGQVKSTTQAPQVEASPKPSPAKIEETETKEIAQQPSEAPSETTKDAPKKKFKGLKGLKKAKAKEKTVEEKTEVIEKPEPSTGGFKAAYQSKYKHLLGKLMHKDNNIENITKLAENLPSESDAFQGSNDYLVYPISGVGGRLNVVQLSKPGRLPESDYPVIQNGCGIADFAMDPFDNQNIAVGCDDWKIRLWRIPKNGLSETLTEPTQTLVGHKQRVTIVRYHPTASNILVSASMDNTVRVWDLSDFSEIGALEGHTNQILCLAWHPDGKYMATFCKDKKIRVYNPVDDVEVLREGEGPDVLRGGRICWCGPNNNWLAISTSTGSNRFLHLYDSHTMEQLGEIEVDESPSVLSLYYDESSSVLFATGKGDRTIHSFEISEVEPKIHHLSIIKASGLLQGISLYQKNLLGIKNIEMARIVCLKKTNIELVSVTIPRVKPEFFQDDLFPDAQVTWEPAMTGEQWLDGNTTQPKKISLQPKGMKKLSEAPKEAPKAAKYSSQQILSAKSDEEKKAELINAMVGKLGLDDRLEQDDFEGVDEDEWDD</sequence>
<dbReference type="Proteomes" id="UP000594262">
    <property type="component" value="Unplaced"/>
</dbReference>
<comment type="similarity">
    <text evidence="2 9">Belongs to the WD repeat coronin family.</text>
</comment>
<evidence type="ECO:0000256" key="5">
    <source>
        <dbReference type="ARBA" id="ARBA00022737"/>
    </source>
</evidence>
<dbReference type="PROSITE" id="PS50082">
    <property type="entry name" value="WD_REPEATS_2"/>
    <property type="match status" value="3"/>
</dbReference>
<evidence type="ECO:0000313" key="13">
    <source>
        <dbReference type="Proteomes" id="UP000594262"/>
    </source>
</evidence>
<evidence type="ECO:0000256" key="1">
    <source>
        <dbReference type="ARBA" id="ARBA00004496"/>
    </source>
</evidence>
<dbReference type="InterPro" id="IPR015505">
    <property type="entry name" value="Coronin"/>
</dbReference>
<dbReference type="PROSITE" id="PS00678">
    <property type="entry name" value="WD_REPEATS_1"/>
    <property type="match status" value="2"/>
</dbReference>
<evidence type="ECO:0000256" key="10">
    <source>
        <dbReference type="SAM" id="MobiDB-lite"/>
    </source>
</evidence>
<dbReference type="InterPro" id="IPR001680">
    <property type="entry name" value="WD40_rpt"/>
</dbReference>
<dbReference type="GeneID" id="136808249"/>
<dbReference type="EnsemblMetazoa" id="CLYHEMT006376.1">
    <property type="protein sequence ID" value="CLYHEMP006376.1"/>
    <property type="gene ID" value="CLYHEMG006376"/>
</dbReference>
<dbReference type="OrthoDB" id="1850764at2759"/>
<comment type="function">
    <text evidence="7">F-actin regulator involved in anterograde Golgi to endosome transport: upon ubiquitination via 'Lys-33'-linked ubiquitin chains by the BCR(KLHL20) E3 ubiquitin ligase complex, interacts with EPS15 and localizes to the trans-Golgi network, where it promotes actin polymerization, thereby facilitating post-Golgi trafficking. May play a role in the maintenance of the Golgi apparatus morphology.</text>
</comment>
<dbReference type="SMART" id="SM01167">
    <property type="entry name" value="DUF1900"/>
    <property type="match status" value="2"/>
</dbReference>
<dbReference type="PANTHER" id="PTHR10856:SF20">
    <property type="entry name" value="CORONIN-7"/>
    <property type="match status" value="1"/>
</dbReference>
<keyword evidence="13" id="KW-1185">Reference proteome</keyword>
<dbReference type="InterPro" id="IPR015943">
    <property type="entry name" value="WD40/YVTN_repeat-like_dom_sf"/>
</dbReference>
<dbReference type="InterPro" id="IPR020472">
    <property type="entry name" value="WD40_PAC1"/>
</dbReference>
<dbReference type="SMART" id="SM01166">
    <property type="entry name" value="DUF1899"/>
    <property type="match status" value="2"/>
</dbReference>
<dbReference type="PROSITE" id="PS50294">
    <property type="entry name" value="WD_REPEATS_REGION"/>
    <property type="match status" value="3"/>
</dbReference>
<evidence type="ECO:0000256" key="7">
    <source>
        <dbReference type="ARBA" id="ARBA00024838"/>
    </source>
</evidence>
<dbReference type="InterPro" id="IPR019775">
    <property type="entry name" value="WD40_repeat_CS"/>
</dbReference>
<reference evidence="12" key="1">
    <citation type="submission" date="2021-01" db="UniProtKB">
        <authorList>
            <consortium name="EnsemblMetazoa"/>
        </authorList>
    </citation>
    <scope>IDENTIFICATION</scope>
</reference>